<accession>A0A9N9BE23</accession>
<evidence type="ECO:0000256" key="1">
    <source>
        <dbReference type="SAM" id="Coils"/>
    </source>
</evidence>
<dbReference type="EMBL" id="CAJVPY010002497">
    <property type="protein sequence ID" value="CAG8562616.1"/>
    <property type="molecule type" value="Genomic_DNA"/>
</dbReference>
<feature type="coiled-coil region" evidence="1">
    <location>
        <begin position="266"/>
        <end position="293"/>
    </location>
</feature>
<reference evidence="2" key="1">
    <citation type="submission" date="2021-06" db="EMBL/GenBank/DDBJ databases">
        <authorList>
            <person name="Kallberg Y."/>
            <person name="Tangrot J."/>
            <person name="Rosling A."/>
        </authorList>
    </citation>
    <scope>NUCLEOTIDE SEQUENCE</scope>
    <source>
        <strain evidence="2">MA453B</strain>
    </source>
</reference>
<dbReference type="Pfam" id="PF13289">
    <property type="entry name" value="SIR2_2"/>
    <property type="match status" value="1"/>
</dbReference>
<organism evidence="2 3">
    <name type="scientific">Dentiscutata erythropus</name>
    <dbReference type="NCBI Taxonomy" id="1348616"/>
    <lineage>
        <taxon>Eukaryota</taxon>
        <taxon>Fungi</taxon>
        <taxon>Fungi incertae sedis</taxon>
        <taxon>Mucoromycota</taxon>
        <taxon>Glomeromycotina</taxon>
        <taxon>Glomeromycetes</taxon>
        <taxon>Diversisporales</taxon>
        <taxon>Gigasporaceae</taxon>
        <taxon>Dentiscutata</taxon>
    </lineage>
</organism>
<evidence type="ECO:0000313" key="3">
    <source>
        <dbReference type="Proteomes" id="UP000789405"/>
    </source>
</evidence>
<evidence type="ECO:0000313" key="2">
    <source>
        <dbReference type="EMBL" id="CAG8562616.1"/>
    </source>
</evidence>
<dbReference type="Proteomes" id="UP000789405">
    <property type="component" value="Unassembled WGS sequence"/>
</dbReference>
<gene>
    <name evidence="2" type="ORF">DERYTH_LOCUS5813</name>
</gene>
<dbReference type="AlphaFoldDB" id="A0A9N9BE23"/>
<protein>
    <submittedName>
        <fullName evidence="2">27816_t:CDS:1</fullName>
    </submittedName>
</protein>
<comment type="caution">
    <text evidence="2">The sequence shown here is derived from an EMBL/GenBank/DDBJ whole genome shotgun (WGS) entry which is preliminary data.</text>
</comment>
<proteinExistence type="predicted"/>
<name>A0A9N9BE23_9GLOM</name>
<keyword evidence="3" id="KW-1185">Reference proteome</keyword>
<keyword evidence="1" id="KW-0175">Coiled coil</keyword>
<sequence length="567" mass="65530">MIVQSLARLAKYSNFKTNIFKTNIFIYCIKSRFINFSHTKKLVLEPQEIELAADLKNEKCCILAGAGVSSSIINIDPVMTEANARTIKSTVGNWAGFIRAAATEFFKTYTSSQLPLKDINDLFDFGSYINEEISKLFEENQDQLSIAIKAVEDAIFDRKEFSQNELISQITDDKKRLVSEINVEIERIKFIIDRVYNALPQAKFQISYKENKMENDYLDLLKKVALIPWGKGSAITESTEVLTQLINKMNQSLGHIPSGNLWQRGSKSVKQRIDKLEEEITNNQDEEEKEKLEYFKNHYTELKTLFDKFSGTTERSKYITEFTKDFQLTLAGVISINHDNLNQTFRRLTELVLSPLKSNPHSPLAKALDTICENNVLITSNYDTFLESALYRNALDYMDDLADSNQLDFLIPDDITKDSKLHNRFVIHVHGLYYDKGTFVISEEEYKKTTSSFYKFMRSLILEKKRSLVFIGVSADGWTDWHMSNLFRDLAHMDNIDSHPRHYWVVKRGTNFPNEDDFSELSNQKEQKITLEYVKKKVKIVVYGDSYDNLAPYLIYLSTLTSKSMVK</sequence>
<dbReference type="OrthoDB" id="2108797at2759"/>